<dbReference type="RefSeq" id="WP_307567168.1">
    <property type="nucleotide sequence ID" value="NZ_JAUSQU010000001.1"/>
</dbReference>
<dbReference type="Proteomes" id="UP001225356">
    <property type="component" value="Unassembled WGS sequence"/>
</dbReference>
<dbReference type="SUPFAM" id="SSF51905">
    <property type="entry name" value="FAD/NAD(P)-binding domain"/>
    <property type="match status" value="1"/>
</dbReference>
<feature type="domain" description="Amine oxidase" evidence="2">
    <location>
        <begin position="68"/>
        <end position="511"/>
    </location>
</feature>
<name>A0ABT9QRI3_9ACTN</name>
<dbReference type="Gene3D" id="1.20.1440.240">
    <property type="match status" value="1"/>
</dbReference>
<reference evidence="3 4" key="1">
    <citation type="submission" date="2023-07" db="EMBL/GenBank/DDBJ databases">
        <title>Sequencing the genomes of 1000 actinobacteria strains.</title>
        <authorList>
            <person name="Klenk H.-P."/>
        </authorList>
    </citation>
    <scope>NUCLEOTIDE SEQUENCE [LARGE SCALE GENOMIC DNA]</scope>
    <source>
        <strain evidence="3 4">DSM 46740</strain>
    </source>
</reference>
<keyword evidence="1" id="KW-1133">Transmembrane helix</keyword>
<dbReference type="Pfam" id="PF01593">
    <property type="entry name" value="Amino_oxidase"/>
    <property type="match status" value="1"/>
</dbReference>
<dbReference type="InterPro" id="IPR002937">
    <property type="entry name" value="Amino_oxidase"/>
</dbReference>
<dbReference type="InterPro" id="IPR050281">
    <property type="entry name" value="Flavin_monoamine_oxidase"/>
</dbReference>
<dbReference type="InterPro" id="IPR006311">
    <property type="entry name" value="TAT_signal"/>
</dbReference>
<protein>
    <submittedName>
        <fullName evidence="3">Monoamine oxidase</fullName>
        <ecNumber evidence="3">1.4.3.4</ecNumber>
    </submittedName>
</protein>
<keyword evidence="1" id="KW-0472">Membrane</keyword>
<accession>A0ABT9QRI3</accession>
<dbReference type="PANTHER" id="PTHR10742">
    <property type="entry name" value="FLAVIN MONOAMINE OXIDASE"/>
    <property type="match status" value="1"/>
</dbReference>
<gene>
    <name evidence="3" type="ORF">J2853_008573</name>
</gene>
<keyword evidence="4" id="KW-1185">Reference proteome</keyword>
<dbReference type="PROSITE" id="PS51318">
    <property type="entry name" value="TAT"/>
    <property type="match status" value="1"/>
</dbReference>
<dbReference type="EMBL" id="JAUSQU010000001">
    <property type="protein sequence ID" value="MDP9849362.1"/>
    <property type="molecule type" value="Genomic_DNA"/>
</dbReference>
<evidence type="ECO:0000256" key="1">
    <source>
        <dbReference type="SAM" id="Phobius"/>
    </source>
</evidence>
<proteinExistence type="predicted"/>
<comment type="caution">
    <text evidence="3">The sequence shown here is derived from an EMBL/GenBank/DDBJ whole genome shotgun (WGS) entry which is preliminary data.</text>
</comment>
<dbReference type="SUPFAM" id="SSF54373">
    <property type="entry name" value="FAD-linked reductases, C-terminal domain"/>
    <property type="match status" value="1"/>
</dbReference>
<organism evidence="3 4">
    <name type="scientific">Streptosporangium lutulentum</name>
    <dbReference type="NCBI Taxonomy" id="1461250"/>
    <lineage>
        <taxon>Bacteria</taxon>
        <taxon>Bacillati</taxon>
        <taxon>Actinomycetota</taxon>
        <taxon>Actinomycetes</taxon>
        <taxon>Streptosporangiales</taxon>
        <taxon>Streptosporangiaceae</taxon>
        <taxon>Streptosporangium</taxon>
    </lineage>
</organism>
<evidence type="ECO:0000313" key="4">
    <source>
        <dbReference type="Proteomes" id="UP001225356"/>
    </source>
</evidence>
<keyword evidence="3" id="KW-0560">Oxidoreductase</keyword>
<dbReference type="InterPro" id="IPR036188">
    <property type="entry name" value="FAD/NAD-bd_sf"/>
</dbReference>
<feature type="transmembrane region" description="Helical" evidence="1">
    <location>
        <begin position="12"/>
        <end position="35"/>
    </location>
</feature>
<dbReference type="PANTHER" id="PTHR10742:SF342">
    <property type="entry name" value="AMINE OXIDASE"/>
    <property type="match status" value="1"/>
</dbReference>
<dbReference type="Gene3D" id="3.90.660.10">
    <property type="match status" value="1"/>
</dbReference>
<keyword evidence="1" id="KW-0812">Transmembrane</keyword>
<sequence>MGEDRVLTRRALLVGVGAAGGAGAMFAAMGALGLAPDSQTKDFVPPRPSDFSLSGRAAAKVVILGGGVAGLACAYELGKAGYDCTVLEAADRAGGRNRTVRGGDRLTELDGETQTAEFEEGTYFNAGPGRIAPWMVTLDYCRELGVPIEMFVNNNASAYVYTQGMTAPIRSRTARADLYGYVAELLAKATDAGALNQRLTKDDRERLSEFLRHFGDLGPDLGYNGSTRRGFETYPGVGDGIPIPAPSSLQDVLAAGTGRAITMDFGYEQATPMFQPVGGMDSIVTALVRAVGPDRIRTGTRVTGVKDLPDGVEVTHRGGAFRADYCIATLPPHLLARLPHNLGGPVTAALRTPVPIAAGKLGLEYGRRWWEIDDRIYGGITETDLDITHIWYPSHGYHSRSGLVVGYYNSEENAELYGRLSHGERRDRALTQGKKIHGEKYRSELRSSVSVAWQRQPYIEGGWAVWPSYTGGFTVLQHPAGRVYFAGDWLTRLVAWQAGALESARKVVTDLHSRVLQGTS</sequence>
<evidence type="ECO:0000313" key="3">
    <source>
        <dbReference type="EMBL" id="MDP9849362.1"/>
    </source>
</evidence>
<dbReference type="Gene3D" id="3.50.50.60">
    <property type="entry name" value="FAD/NAD(P)-binding domain"/>
    <property type="match status" value="1"/>
</dbReference>
<evidence type="ECO:0000259" key="2">
    <source>
        <dbReference type="Pfam" id="PF01593"/>
    </source>
</evidence>
<dbReference type="GO" id="GO:0097621">
    <property type="term" value="F:monoamine oxidase activity"/>
    <property type="evidence" value="ECO:0007669"/>
    <property type="project" value="UniProtKB-EC"/>
</dbReference>
<dbReference type="EC" id="1.4.3.4" evidence="3"/>